<evidence type="ECO:0000256" key="1">
    <source>
        <dbReference type="SAM" id="Phobius"/>
    </source>
</evidence>
<sequence length="260" mass="28503">MEIQPCRKRLKEAVQARHNVHHNRVNSTEPRKHQLSPAVKIFLDIWLSALVCLLLGAPAPLTLVLRSPPREYSLSVVLVVSRRVRAFLIAHSLLVLFQGLPAKTLFPDRRRRAPVSGRETQTRGGGAYLFKAGRTAPLPHTAECLSGHALLSLFFTRRTGGVGQDFLFLGWRRAAQLRCGSVENLLVAIVELLDPTVCGGQNEDTHTYGCSLKGNCISAAPSLLLQLGSAFQPDVRDVIQTERRARVALYSADSALCGPS</sequence>
<feature type="transmembrane region" description="Helical" evidence="1">
    <location>
        <begin position="41"/>
        <end position="64"/>
    </location>
</feature>
<accession>A0AAV7NSR5</accession>
<name>A0AAV7NSR5_PLEWA</name>
<evidence type="ECO:0000313" key="3">
    <source>
        <dbReference type="Proteomes" id="UP001066276"/>
    </source>
</evidence>
<protein>
    <submittedName>
        <fullName evidence="2">Uncharacterized protein</fullName>
    </submittedName>
</protein>
<dbReference type="Proteomes" id="UP001066276">
    <property type="component" value="Chromosome 8"/>
</dbReference>
<comment type="caution">
    <text evidence="2">The sequence shown here is derived from an EMBL/GenBank/DDBJ whole genome shotgun (WGS) entry which is preliminary data.</text>
</comment>
<keyword evidence="1" id="KW-0472">Membrane</keyword>
<dbReference type="EMBL" id="JANPWB010000012">
    <property type="protein sequence ID" value="KAJ1118544.1"/>
    <property type="molecule type" value="Genomic_DNA"/>
</dbReference>
<gene>
    <name evidence="2" type="ORF">NDU88_006735</name>
</gene>
<keyword evidence="1" id="KW-1133">Transmembrane helix</keyword>
<proteinExistence type="predicted"/>
<evidence type="ECO:0000313" key="2">
    <source>
        <dbReference type="EMBL" id="KAJ1118544.1"/>
    </source>
</evidence>
<keyword evidence="1" id="KW-0812">Transmembrane</keyword>
<keyword evidence="3" id="KW-1185">Reference proteome</keyword>
<dbReference type="AlphaFoldDB" id="A0AAV7NSR5"/>
<organism evidence="2 3">
    <name type="scientific">Pleurodeles waltl</name>
    <name type="common">Iberian ribbed newt</name>
    <dbReference type="NCBI Taxonomy" id="8319"/>
    <lineage>
        <taxon>Eukaryota</taxon>
        <taxon>Metazoa</taxon>
        <taxon>Chordata</taxon>
        <taxon>Craniata</taxon>
        <taxon>Vertebrata</taxon>
        <taxon>Euteleostomi</taxon>
        <taxon>Amphibia</taxon>
        <taxon>Batrachia</taxon>
        <taxon>Caudata</taxon>
        <taxon>Salamandroidea</taxon>
        <taxon>Salamandridae</taxon>
        <taxon>Pleurodelinae</taxon>
        <taxon>Pleurodeles</taxon>
    </lineage>
</organism>
<reference evidence="2" key="1">
    <citation type="journal article" date="2022" name="bioRxiv">
        <title>Sequencing and chromosome-scale assembly of the giantPleurodeles waltlgenome.</title>
        <authorList>
            <person name="Brown T."/>
            <person name="Elewa A."/>
            <person name="Iarovenko S."/>
            <person name="Subramanian E."/>
            <person name="Araus A.J."/>
            <person name="Petzold A."/>
            <person name="Susuki M."/>
            <person name="Suzuki K.-i.T."/>
            <person name="Hayashi T."/>
            <person name="Toyoda A."/>
            <person name="Oliveira C."/>
            <person name="Osipova E."/>
            <person name="Leigh N.D."/>
            <person name="Simon A."/>
            <person name="Yun M.H."/>
        </authorList>
    </citation>
    <scope>NUCLEOTIDE SEQUENCE</scope>
    <source>
        <strain evidence="2">20211129_DDA</strain>
        <tissue evidence="2">Liver</tissue>
    </source>
</reference>